<feature type="compositionally biased region" description="Low complexity" evidence="1">
    <location>
        <begin position="96"/>
        <end position="107"/>
    </location>
</feature>
<feature type="compositionally biased region" description="Polar residues" evidence="1">
    <location>
        <begin position="71"/>
        <end position="80"/>
    </location>
</feature>
<protein>
    <submittedName>
        <fullName evidence="2">Uncharacterized protein</fullName>
    </submittedName>
</protein>
<dbReference type="Proteomes" id="UP000823775">
    <property type="component" value="Unassembled WGS sequence"/>
</dbReference>
<organism evidence="2 3">
    <name type="scientific">Datura stramonium</name>
    <name type="common">Jimsonweed</name>
    <name type="synonym">Common thornapple</name>
    <dbReference type="NCBI Taxonomy" id="4076"/>
    <lineage>
        <taxon>Eukaryota</taxon>
        <taxon>Viridiplantae</taxon>
        <taxon>Streptophyta</taxon>
        <taxon>Embryophyta</taxon>
        <taxon>Tracheophyta</taxon>
        <taxon>Spermatophyta</taxon>
        <taxon>Magnoliopsida</taxon>
        <taxon>eudicotyledons</taxon>
        <taxon>Gunneridae</taxon>
        <taxon>Pentapetalae</taxon>
        <taxon>asterids</taxon>
        <taxon>lamiids</taxon>
        <taxon>Solanales</taxon>
        <taxon>Solanaceae</taxon>
        <taxon>Solanoideae</taxon>
        <taxon>Datureae</taxon>
        <taxon>Datura</taxon>
    </lineage>
</organism>
<evidence type="ECO:0000313" key="2">
    <source>
        <dbReference type="EMBL" id="MCE5166644.1"/>
    </source>
</evidence>
<feature type="region of interest" description="Disordered" evidence="1">
    <location>
        <begin position="41"/>
        <end position="60"/>
    </location>
</feature>
<dbReference type="EMBL" id="JACEIK010028306">
    <property type="protein sequence ID" value="MCE5166644.1"/>
    <property type="molecule type" value="Genomic_DNA"/>
</dbReference>
<feature type="region of interest" description="Disordered" evidence="1">
    <location>
        <begin position="71"/>
        <end position="107"/>
    </location>
</feature>
<comment type="caution">
    <text evidence="2">The sequence shown here is derived from an EMBL/GenBank/DDBJ whole genome shotgun (WGS) entry which is preliminary data.</text>
</comment>
<evidence type="ECO:0000256" key="1">
    <source>
        <dbReference type="SAM" id="MobiDB-lite"/>
    </source>
</evidence>
<accession>A0ABS8Y984</accession>
<gene>
    <name evidence="2" type="ORF">HAX54_023321</name>
</gene>
<evidence type="ECO:0000313" key="3">
    <source>
        <dbReference type="Proteomes" id="UP000823775"/>
    </source>
</evidence>
<keyword evidence="3" id="KW-1185">Reference proteome</keyword>
<sequence length="143" mass="15592">MPYSGIQNRSIEIQQTLQKTDETHAPAVKLETWASVVGGNRYASRGSSESAHETTVQGRRNQEAMQISNVNQDASDNQQVGRPADTVPRPGPIPAPAAATSAVATTSAPTPKTLDRLTKRLLLRLQRITRKIGIWLLENLLPD</sequence>
<reference evidence="2 3" key="1">
    <citation type="journal article" date="2021" name="BMC Genomics">
        <title>Datura genome reveals duplications of psychoactive alkaloid biosynthetic genes and high mutation rate following tissue culture.</title>
        <authorList>
            <person name="Rajewski A."/>
            <person name="Carter-House D."/>
            <person name="Stajich J."/>
            <person name="Litt A."/>
        </authorList>
    </citation>
    <scope>NUCLEOTIDE SEQUENCE [LARGE SCALE GENOMIC DNA]</scope>
    <source>
        <strain evidence="2">AR-01</strain>
    </source>
</reference>
<feature type="compositionally biased region" description="Polar residues" evidence="1">
    <location>
        <begin position="45"/>
        <end position="60"/>
    </location>
</feature>
<proteinExistence type="predicted"/>
<name>A0ABS8Y984_DATST</name>